<reference evidence="6 7" key="1">
    <citation type="submission" date="2015-04" db="EMBL/GenBank/DDBJ databases">
        <authorList>
            <person name="Syromyatnikov M.Y."/>
            <person name="Popov V.N."/>
        </authorList>
    </citation>
    <scope>NUCLEOTIDE SEQUENCE [LARGE SCALE GENOMIC DNA]</scope>
</reference>
<feature type="domain" description="Ubiquitin-like protease family profile" evidence="5">
    <location>
        <begin position="1"/>
        <end position="108"/>
    </location>
</feature>
<evidence type="ECO:0000256" key="4">
    <source>
        <dbReference type="ARBA" id="ARBA00022807"/>
    </source>
</evidence>
<evidence type="ECO:0000259" key="5">
    <source>
        <dbReference type="PROSITE" id="PS50600"/>
    </source>
</evidence>
<organism evidence="6 7">
    <name type="scientific">Clunio marinus</name>
    <dbReference type="NCBI Taxonomy" id="568069"/>
    <lineage>
        <taxon>Eukaryota</taxon>
        <taxon>Metazoa</taxon>
        <taxon>Ecdysozoa</taxon>
        <taxon>Arthropoda</taxon>
        <taxon>Hexapoda</taxon>
        <taxon>Insecta</taxon>
        <taxon>Pterygota</taxon>
        <taxon>Neoptera</taxon>
        <taxon>Endopterygota</taxon>
        <taxon>Diptera</taxon>
        <taxon>Nematocera</taxon>
        <taxon>Chironomoidea</taxon>
        <taxon>Chironomidae</taxon>
        <taxon>Clunio</taxon>
    </lineage>
</organism>
<keyword evidence="7" id="KW-1185">Reference proteome</keyword>
<dbReference type="GO" id="GO:0006508">
    <property type="term" value="P:proteolysis"/>
    <property type="evidence" value="ECO:0007669"/>
    <property type="project" value="UniProtKB-KW"/>
</dbReference>
<dbReference type="PROSITE" id="PS50600">
    <property type="entry name" value="ULP_PROTEASE"/>
    <property type="match status" value="1"/>
</dbReference>
<keyword evidence="3" id="KW-0378">Hydrolase</keyword>
<evidence type="ECO:0000256" key="3">
    <source>
        <dbReference type="ARBA" id="ARBA00022801"/>
    </source>
</evidence>
<sequence>MKSPDDCVEVLRPLKPDKRKLLLFAVNDNDSARAGGTHWSLLVYSRDEGTFFNFDSLSDFNTSNARKIFTTLKNLLNCPFGNFKHERSAQQTNSYDCGIYLLVNAENVCNNFLLRRRVQDTPIASLGSINAKRQEILSIIDEINSN</sequence>
<dbReference type="InterPro" id="IPR003653">
    <property type="entry name" value="Peptidase_C48_C"/>
</dbReference>
<proteinExistence type="inferred from homology"/>
<keyword evidence="2" id="KW-0645">Protease</keyword>
<dbReference type="PANTHER" id="PTHR46468">
    <property type="entry name" value="SENTRIN-SPECIFIC PROTEASE 8"/>
    <property type="match status" value="1"/>
</dbReference>
<dbReference type="GO" id="GO:0000338">
    <property type="term" value="P:protein deneddylation"/>
    <property type="evidence" value="ECO:0007669"/>
    <property type="project" value="TreeGrafter"/>
</dbReference>
<keyword evidence="4" id="KW-0788">Thiol protease</keyword>
<dbReference type="Proteomes" id="UP000183832">
    <property type="component" value="Unassembled WGS sequence"/>
</dbReference>
<evidence type="ECO:0000256" key="2">
    <source>
        <dbReference type="ARBA" id="ARBA00022670"/>
    </source>
</evidence>
<evidence type="ECO:0000313" key="7">
    <source>
        <dbReference type="Proteomes" id="UP000183832"/>
    </source>
</evidence>
<dbReference type="OrthoDB" id="5065855at2759"/>
<comment type="similarity">
    <text evidence="1">Belongs to the peptidase C48 family.</text>
</comment>
<dbReference type="Pfam" id="PF02902">
    <property type="entry name" value="Peptidase_C48"/>
    <property type="match status" value="1"/>
</dbReference>
<dbReference type="InterPro" id="IPR044613">
    <property type="entry name" value="Nep1/2-like"/>
</dbReference>
<dbReference type="STRING" id="568069.A0A1J1IZ97"/>
<dbReference type="SUPFAM" id="SSF54001">
    <property type="entry name" value="Cysteine proteinases"/>
    <property type="match status" value="1"/>
</dbReference>
<dbReference type="InterPro" id="IPR038765">
    <property type="entry name" value="Papain-like_cys_pep_sf"/>
</dbReference>
<dbReference type="GO" id="GO:0019784">
    <property type="term" value="F:deNEDDylase activity"/>
    <property type="evidence" value="ECO:0007669"/>
    <property type="project" value="InterPro"/>
</dbReference>
<dbReference type="AlphaFoldDB" id="A0A1J1IZ97"/>
<dbReference type="PANTHER" id="PTHR46468:SF1">
    <property type="entry name" value="SENTRIN-SPECIFIC PROTEASE 8"/>
    <property type="match status" value="1"/>
</dbReference>
<gene>
    <name evidence="6" type="ORF">CLUMA_CG017921</name>
</gene>
<dbReference type="GO" id="GO:0008234">
    <property type="term" value="F:cysteine-type peptidase activity"/>
    <property type="evidence" value="ECO:0007669"/>
    <property type="project" value="UniProtKB-KW"/>
</dbReference>
<evidence type="ECO:0000313" key="6">
    <source>
        <dbReference type="EMBL" id="CRL04868.1"/>
    </source>
</evidence>
<name>A0A1J1IZ97_9DIPT</name>
<accession>A0A1J1IZ97</accession>
<evidence type="ECO:0000256" key="1">
    <source>
        <dbReference type="ARBA" id="ARBA00005234"/>
    </source>
</evidence>
<dbReference type="EMBL" id="CVRI01000063">
    <property type="protein sequence ID" value="CRL04868.1"/>
    <property type="molecule type" value="Genomic_DNA"/>
</dbReference>
<dbReference type="Gene3D" id="3.40.395.10">
    <property type="entry name" value="Adenoviral Proteinase, Chain A"/>
    <property type="match status" value="1"/>
</dbReference>
<protein>
    <submittedName>
        <fullName evidence="6">CLUMA_CG017921, isoform A</fullName>
    </submittedName>
</protein>